<evidence type="ECO:0008006" key="3">
    <source>
        <dbReference type="Google" id="ProtNLM"/>
    </source>
</evidence>
<organism evidence="1 2">
    <name type="scientific">Natrarchaeobius chitinivorans</name>
    <dbReference type="NCBI Taxonomy" id="1679083"/>
    <lineage>
        <taxon>Archaea</taxon>
        <taxon>Methanobacteriati</taxon>
        <taxon>Methanobacteriota</taxon>
        <taxon>Stenosarchaea group</taxon>
        <taxon>Halobacteria</taxon>
        <taxon>Halobacteriales</taxon>
        <taxon>Natrialbaceae</taxon>
        <taxon>Natrarchaeobius</taxon>
    </lineage>
</organism>
<evidence type="ECO:0000313" key="2">
    <source>
        <dbReference type="Proteomes" id="UP000281431"/>
    </source>
</evidence>
<proteinExistence type="predicted"/>
<keyword evidence="2" id="KW-1185">Reference proteome</keyword>
<gene>
    <name evidence="1" type="ORF">EA472_02765</name>
</gene>
<dbReference type="Proteomes" id="UP000281431">
    <property type="component" value="Unassembled WGS sequence"/>
</dbReference>
<accession>A0A3N6NT19</accession>
<name>A0A3N6NT19_NATCH</name>
<dbReference type="Pfam" id="PF10127">
    <property type="entry name" value="RlaP"/>
    <property type="match status" value="1"/>
</dbReference>
<protein>
    <recommendedName>
        <fullName evidence="3">Nucleotidyltransferase</fullName>
    </recommendedName>
</protein>
<dbReference type="InterPro" id="IPR018775">
    <property type="entry name" value="RlaP"/>
</dbReference>
<dbReference type="PANTHER" id="PTHR34817">
    <property type="entry name" value="NUCLEOTIDYLTRANSFERASE"/>
    <property type="match status" value="1"/>
</dbReference>
<dbReference type="AlphaFoldDB" id="A0A3N6NT19"/>
<dbReference type="PANTHER" id="PTHR34817:SF1">
    <property type="entry name" value="NUCLEOTIDYLTRANSFERASE"/>
    <property type="match status" value="1"/>
</dbReference>
<reference evidence="1 2" key="1">
    <citation type="submission" date="2018-10" db="EMBL/GenBank/DDBJ databases">
        <title>Natrarchaeobius chitinivorans gen. nov., sp. nov., and Natrarchaeobius haloalkaliphilus sp. nov., alkaliphilic, chitin-utilizing haloarchaea from hypersaline alkaline lakes.</title>
        <authorList>
            <person name="Sorokin D.Y."/>
            <person name="Elcheninov A.G."/>
            <person name="Kostrikina N.A."/>
            <person name="Bale N.J."/>
            <person name="Sinninghe Damste J.S."/>
            <person name="Khijniak T.V."/>
            <person name="Kublanov I.V."/>
            <person name="Toshchakov S.V."/>
        </authorList>
    </citation>
    <scope>NUCLEOTIDE SEQUENCE [LARGE SCALE GENOMIC DNA]</scope>
    <source>
        <strain evidence="1 2">AArcht7</strain>
    </source>
</reference>
<dbReference type="EMBL" id="REFZ01000001">
    <property type="protein sequence ID" value="RQH03493.1"/>
    <property type="molecule type" value="Genomic_DNA"/>
</dbReference>
<comment type="caution">
    <text evidence="1">The sequence shown here is derived from an EMBL/GenBank/DDBJ whole genome shotgun (WGS) entry which is preliminary data.</text>
</comment>
<evidence type="ECO:0000313" key="1">
    <source>
        <dbReference type="EMBL" id="RQH03493.1"/>
    </source>
</evidence>
<sequence length="314" mass="35028">MAAAVIDESRTDRTHRKRFRRADASSEAMVELEERVIEAVRDEITTDIERREPPLEPVFYAITGSHCYGTSGPDSDLDVRGFHCAEGIRYALSEPPAEQLEFVRRMRVDGVGEFDLDLVSFELRKFAALVRAGNFTVVEFVCEGPVVLDWAPGRVAALRSLIRSQSTPAVARSYLGMARGTYERDVRGDETRPTVDRFLYVLRGALGAKHVREHGSVEPRLDRLAETVSSDPDLIGDLVALKRAHGDVAPSPDLERRATDAIRRELADLDDERRSTGPEPELRADVDEWMIATRRETGTLLGAVGRKSGADDRR</sequence>